<accession>X1DBX8</accession>
<proteinExistence type="predicted"/>
<reference evidence="1" key="1">
    <citation type="journal article" date="2014" name="Front. Microbiol.">
        <title>High frequency of phylogenetically diverse reductive dehalogenase-homologous genes in deep subseafloor sedimentary metagenomes.</title>
        <authorList>
            <person name="Kawai M."/>
            <person name="Futagami T."/>
            <person name="Toyoda A."/>
            <person name="Takaki Y."/>
            <person name="Nishi S."/>
            <person name="Hori S."/>
            <person name="Arai W."/>
            <person name="Tsubouchi T."/>
            <person name="Morono Y."/>
            <person name="Uchiyama I."/>
            <person name="Ito T."/>
            <person name="Fujiyama A."/>
            <person name="Inagaki F."/>
            <person name="Takami H."/>
        </authorList>
    </citation>
    <scope>NUCLEOTIDE SEQUENCE</scope>
    <source>
        <strain evidence="1">Expedition CK06-06</strain>
    </source>
</reference>
<feature type="non-terminal residue" evidence="1">
    <location>
        <position position="99"/>
    </location>
</feature>
<organism evidence="1">
    <name type="scientific">marine sediment metagenome</name>
    <dbReference type="NCBI Taxonomy" id="412755"/>
    <lineage>
        <taxon>unclassified sequences</taxon>
        <taxon>metagenomes</taxon>
        <taxon>ecological metagenomes</taxon>
    </lineage>
</organism>
<gene>
    <name evidence="1" type="ORF">S01H4_38747</name>
</gene>
<evidence type="ECO:0000313" key="1">
    <source>
        <dbReference type="EMBL" id="GAG93936.1"/>
    </source>
</evidence>
<dbReference type="EMBL" id="BART01020921">
    <property type="protein sequence ID" value="GAG93936.1"/>
    <property type="molecule type" value="Genomic_DNA"/>
</dbReference>
<sequence>MSSIQEGFYRSKPAGEDLSSSQYMFVTLESDNALDLADNITDKVYGVLQNAPNTGQEANVKALGHSKVVCKEALAVGDLVGPATDGKAQILVASQFARG</sequence>
<name>X1DBX8_9ZZZZ</name>
<protein>
    <submittedName>
        <fullName evidence="1">Uncharacterized protein</fullName>
    </submittedName>
</protein>
<dbReference type="AlphaFoldDB" id="X1DBX8"/>
<comment type="caution">
    <text evidence="1">The sequence shown here is derived from an EMBL/GenBank/DDBJ whole genome shotgun (WGS) entry which is preliminary data.</text>
</comment>